<comment type="caution">
    <text evidence="2">The sequence shown here is derived from an EMBL/GenBank/DDBJ whole genome shotgun (WGS) entry which is preliminary data.</text>
</comment>
<proteinExistence type="predicted"/>
<reference evidence="2 3" key="1">
    <citation type="journal article" date="2021" name="Elife">
        <title>Chloroplast acquisition without the gene transfer in kleptoplastic sea slugs, Plakobranchus ocellatus.</title>
        <authorList>
            <person name="Maeda T."/>
            <person name="Takahashi S."/>
            <person name="Yoshida T."/>
            <person name="Shimamura S."/>
            <person name="Takaki Y."/>
            <person name="Nagai Y."/>
            <person name="Toyoda A."/>
            <person name="Suzuki Y."/>
            <person name="Arimoto A."/>
            <person name="Ishii H."/>
            <person name="Satoh N."/>
            <person name="Nishiyama T."/>
            <person name="Hasebe M."/>
            <person name="Maruyama T."/>
            <person name="Minagawa J."/>
            <person name="Obokata J."/>
            <person name="Shigenobu S."/>
        </authorList>
    </citation>
    <scope>NUCLEOTIDE SEQUENCE [LARGE SCALE GENOMIC DNA]</scope>
</reference>
<organism evidence="2 3">
    <name type="scientific">Plakobranchus ocellatus</name>
    <dbReference type="NCBI Taxonomy" id="259542"/>
    <lineage>
        <taxon>Eukaryota</taxon>
        <taxon>Metazoa</taxon>
        <taxon>Spiralia</taxon>
        <taxon>Lophotrochozoa</taxon>
        <taxon>Mollusca</taxon>
        <taxon>Gastropoda</taxon>
        <taxon>Heterobranchia</taxon>
        <taxon>Euthyneura</taxon>
        <taxon>Panpulmonata</taxon>
        <taxon>Sacoglossa</taxon>
        <taxon>Placobranchoidea</taxon>
        <taxon>Plakobranchidae</taxon>
        <taxon>Plakobranchus</taxon>
    </lineage>
</organism>
<keyword evidence="3" id="KW-1185">Reference proteome</keyword>
<feature type="region of interest" description="Disordered" evidence="1">
    <location>
        <begin position="1"/>
        <end position="25"/>
    </location>
</feature>
<evidence type="ECO:0000313" key="3">
    <source>
        <dbReference type="Proteomes" id="UP000735302"/>
    </source>
</evidence>
<accession>A0AAV3YGB4</accession>
<name>A0AAV3YGB4_9GAST</name>
<protein>
    <submittedName>
        <fullName evidence="2">Uncharacterized protein</fullName>
    </submittedName>
</protein>
<gene>
    <name evidence="2" type="ORF">PoB_000796700</name>
</gene>
<feature type="compositionally biased region" description="Low complexity" evidence="1">
    <location>
        <begin position="73"/>
        <end position="92"/>
    </location>
</feature>
<evidence type="ECO:0000313" key="2">
    <source>
        <dbReference type="EMBL" id="GFN81461.1"/>
    </source>
</evidence>
<dbReference type="Proteomes" id="UP000735302">
    <property type="component" value="Unassembled WGS sequence"/>
</dbReference>
<feature type="region of interest" description="Disordered" evidence="1">
    <location>
        <begin position="46"/>
        <end position="99"/>
    </location>
</feature>
<dbReference type="EMBL" id="BLXT01000924">
    <property type="protein sequence ID" value="GFN81461.1"/>
    <property type="molecule type" value="Genomic_DNA"/>
</dbReference>
<evidence type="ECO:0000256" key="1">
    <source>
        <dbReference type="SAM" id="MobiDB-lite"/>
    </source>
</evidence>
<dbReference type="AlphaFoldDB" id="A0AAV3YGB4"/>
<sequence length="129" mass="14304">MSKVAGFFGPKPHNTSHHKRLSPNQTLIQGQRSQFSLVQNPTIQAITHDFPPTKPSSRVKGRRFLWSRTPQYKPSHTSFSSTKPSSNQQSTSLSADPGWRRLHSGLRICPEICRDPSITGRSPATSALA</sequence>